<proteinExistence type="predicted"/>
<evidence type="ECO:0000313" key="2">
    <source>
        <dbReference type="EMBL" id="MBE9252760.1"/>
    </source>
</evidence>
<sequence length="263" mass="27939">MYKTPFSKFHSLLLLARNSQRASPASGYTLMELVVVMVMIGILSGLAINSGQWNENSLKYSQDRLQNAVKTARTRAITTTSTYRINADPNNPNEAIQVQKIRSGSCQANATLRQPSLATDTTIALNSVNGFAIGDRVSVGGTQADVLSVNFGDNTLTLGGAVGAKATGTKVETVKNWRNDGVFLAEDLNINKKSAKTDPDVRLTGRFGGTAVTGWSICINSRGLVTLFNADGVVNSNLELVLTNTRTNQEAKVTVAPGGAMGN</sequence>
<protein>
    <submittedName>
        <fullName evidence="2">Prepilin-type N-terminal cleavage/methylation domain-containing protein</fullName>
    </submittedName>
</protein>
<reference evidence="2 3" key="1">
    <citation type="submission" date="2020-10" db="EMBL/GenBank/DDBJ databases">
        <authorList>
            <person name="Castelo-Branco R."/>
            <person name="Eusebio N."/>
            <person name="Adriana R."/>
            <person name="Vieira A."/>
            <person name="Brugerolle De Fraissinette N."/>
            <person name="Rezende De Castro R."/>
            <person name="Schneider M.P."/>
            <person name="Vasconcelos V."/>
            <person name="Leao P.N."/>
        </authorList>
    </citation>
    <scope>NUCLEOTIDE SEQUENCE [LARGE SCALE GENOMIC DNA]</scope>
    <source>
        <strain evidence="2 3">LEGE 00031</strain>
    </source>
</reference>
<keyword evidence="3" id="KW-1185">Reference proteome</keyword>
<keyword evidence="1" id="KW-0472">Membrane</keyword>
<dbReference type="SUPFAM" id="SSF54523">
    <property type="entry name" value="Pili subunits"/>
    <property type="match status" value="1"/>
</dbReference>
<accession>A0ABR9VN30</accession>
<dbReference type="Proteomes" id="UP000658720">
    <property type="component" value="Unassembled WGS sequence"/>
</dbReference>
<name>A0ABR9VN30_9SYNC</name>
<dbReference type="EMBL" id="JADEVV010000005">
    <property type="protein sequence ID" value="MBE9252760.1"/>
    <property type="molecule type" value="Genomic_DNA"/>
</dbReference>
<comment type="caution">
    <text evidence="2">The sequence shown here is derived from an EMBL/GenBank/DDBJ whole genome shotgun (WGS) entry which is preliminary data.</text>
</comment>
<evidence type="ECO:0000256" key="1">
    <source>
        <dbReference type="SAM" id="Phobius"/>
    </source>
</evidence>
<dbReference type="NCBIfam" id="TIGR02532">
    <property type="entry name" value="IV_pilin_GFxxxE"/>
    <property type="match status" value="1"/>
</dbReference>
<dbReference type="InterPro" id="IPR045584">
    <property type="entry name" value="Pilin-like"/>
</dbReference>
<evidence type="ECO:0000313" key="3">
    <source>
        <dbReference type="Proteomes" id="UP000658720"/>
    </source>
</evidence>
<keyword evidence="1" id="KW-1133">Transmembrane helix</keyword>
<gene>
    <name evidence="2" type="ORF">IQ217_02600</name>
</gene>
<keyword evidence="1" id="KW-0812">Transmembrane</keyword>
<dbReference type="InterPro" id="IPR012902">
    <property type="entry name" value="N_methyl_site"/>
</dbReference>
<organism evidence="2 3">
    <name type="scientific">Synechocystis salina LEGE 00031</name>
    <dbReference type="NCBI Taxonomy" id="1828736"/>
    <lineage>
        <taxon>Bacteria</taxon>
        <taxon>Bacillati</taxon>
        <taxon>Cyanobacteriota</taxon>
        <taxon>Cyanophyceae</taxon>
        <taxon>Synechococcales</taxon>
        <taxon>Merismopediaceae</taxon>
        <taxon>Synechocystis</taxon>
    </lineage>
</organism>
<feature type="transmembrane region" description="Helical" evidence="1">
    <location>
        <begin position="31"/>
        <end position="49"/>
    </location>
</feature>